<dbReference type="InterPro" id="IPR050151">
    <property type="entry name" value="Class-I_Pyr_Nuc-Dis_Oxidored"/>
</dbReference>
<comment type="miscellaneous">
    <text evidence="14">The active site is a redox-active disulfide bond.</text>
</comment>
<keyword evidence="9 14" id="KW-0676">Redox-active center</keyword>
<dbReference type="PROSITE" id="PS00076">
    <property type="entry name" value="PYRIDINE_REDOX_1"/>
    <property type="match status" value="1"/>
</dbReference>
<keyword evidence="5 12" id="KW-0274">FAD</keyword>
<keyword evidence="6 14" id="KW-0560">Oxidoreductase</keyword>
<comment type="cofactor">
    <cofactor evidence="12 14">
        <name>FAD</name>
        <dbReference type="ChEBI" id="CHEBI:57692"/>
    </cofactor>
    <text evidence="12 14">Binds 1 FAD per subunit.</text>
</comment>
<evidence type="ECO:0000256" key="11">
    <source>
        <dbReference type="PIRSR" id="PIRSR000350-2"/>
    </source>
</evidence>
<dbReference type="InterPro" id="IPR036188">
    <property type="entry name" value="FAD/NAD-bd_sf"/>
</dbReference>
<dbReference type="InterPro" id="IPR001100">
    <property type="entry name" value="Pyr_nuc-diS_OxRdtase"/>
</dbReference>
<comment type="similarity">
    <text evidence="1 14">Belongs to the class-I pyridine nucleotide-disulfide oxidoreductase family.</text>
</comment>
<evidence type="ECO:0000256" key="5">
    <source>
        <dbReference type="ARBA" id="ARBA00022827"/>
    </source>
</evidence>
<feature type="binding site" evidence="12">
    <location>
        <begin position="184"/>
        <end position="191"/>
    </location>
    <ligand>
        <name>NAD(+)</name>
        <dbReference type="ChEBI" id="CHEBI:57540"/>
    </ligand>
</feature>
<evidence type="ECO:0000256" key="10">
    <source>
        <dbReference type="ARBA" id="ARBA00049187"/>
    </source>
</evidence>
<evidence type="ECO:0000313" key="18">
    <source>
        <dbReference type="Proteomes" id="UP000217083"/>
    </source>
</evidence>
<dbReference type="SUPFAM" id="SSF55424">
    <property type="entry name" value="FAD/NAD-linked reductases, dimerisation (C-terminal) domain"/>
    <property type="match status" value="1"/>
</dbReference>
<dbReference type="InterPro" id="IPR023753">
    <property type="entry name" value="FAD/NAD-binding_dom"/>
</dbReference>
<dbReference type="Pfam" id="PF07992">
    <property type="entry name" value="Pyr_redox_2"/>
    <property type="match status" value="1"/>
</dbReference>
<dbReference type="Pfam" id="PF02852">
    <property type="entry name" value="Pyr_redox_dim"/>
    <property type="match status" value="1"/>
</dbReference>
<feature type="binding site" evidence="12">
    <location>
        <position position="56"/>
    </location>
    <ligand>
        <name>FAD</name>
        <dbReference type="ChEBI" id="CHEBI:57692"/>
    </ligand>
</feature>
<dbReference type="PANTHER" id="PTHR22912">
    <property type="entry name" value="DISULFIDE OXIDOREDUCTASE"/>
    <property type="match status" value="1"/>
</dbReference>
<reference evidence="17 18" key="2">
    <citation type="submission" date="2017-09" db="EMBL/GenBank/DDBJ databases">
        <title>Bacillus patelloidae sp. nov., isolated from the intestinal tract of a marine limpet.</title>
        <authorList>
            <person name="Liu R."/>
            <person name="Dong C."/>
            <person name="Shao Z."/>
        </authorList>
    </citation>
    <scope>NUCLEOTIDE SEQUENCE [LARGE SCALE GENOMIC DNA]</scope>
    <source>
        <strain evidence="17 18">SA5d-4</strain>
    </source>
</reference>
<evidence type="ECO:0000256" key="12">
    <source>
        <dbReference type="PIRSR" id="PIRSR000350-3"/>
    </source>
</evidence>
<dbReference type="FunFam" id="3.30.390.30:FF:000001">
    <property type="entry name" value="Dihydrolipoyl dehydrogenase"/>
    <property type="match status" value="1"/>
</dbReference>
<evidence type="ECO:0000256" key="3">
    <source>
        <dbReference type="ARBA" id="ARBA00016961"/>
    </source>
</evidence>
<dbReference type="PRINTS" id="PR00411">
    <property type="entry name" value="PNDRDTASEI"/>
</dbReference>
<protein>
    <recommendedName>
        <fullName evidence="3 14">Dihydrolipoyl dehydrogenase</fullName>
        <ecNumber evidence="2 14">1.8.1.4</ecNumber>
    </recommendedName>
</protein>
<keyword evidence="7 12" id="KW-0520">NAD</keyword>
<evidence type="ECO:0000259" key="15">
    <source>
        <dbReference type="Pfam" id="PF02852"/>
    </source>
</evidence>
<evidence type="ECO:0000256" key="7">
    <source>
        <dbReference type="ARBA" id="ARBA00023027"/>
    </source>
</evidence>
<dbReference type="NCBIfam" id="TIGR01350">
    <property type="entry name" value="lipoamide_DH"/>
    <property type="match status" value="1"/>
</dbReference>
<feature type="binding site" evidence="12">
    <location>
        <position position="316"/>
    </location>
    <ligand>
        <name>FAD</name>
        <dbReference type="ChEBI" id="CHEBI:57692"/>
    </ligand>
</feature>
<name>A0A263BX82_9BACI</name>
<dbReference type="InterPro" id="IPR016156">
    <property type="entry name" value="FAD/NAD-linked_Rdtase_dimer_sf"/>
</dbReference>
<evidence type="ECO:0000313" key="17">
    <source>
        <dbReference type="EMBL" id="OZM58188.1"/>
    </source>
</evidence>
<evidence type="ECO:0000256" key="14">
    <source>
        <dbReference type="RuleBase" id="RU003692"/>
    </source>
</evidence>
<dbReference type="RefSeq" id="WP_094920665.1">
    <property type="nucleotide sequence ID" value="NZ_NPIA01000001.1"/>
</dbReference>
<dbReference type="AlphaFoldDB" id="A0A263BX82"/>
<dbReference type="Proteomes" id="UP000217083">
    <property type="component" value="Unassembled WGS sequence"/>
</dbReference>
<dbReference type="Gene3D" id="3.30.390.30">
    <property type="match status" value="1"/>
</dbReference>
<keyword evidence="4 14" id="KW-0285">Flavoprotein</keyword>
<dbReference type="PRINTS" id="PR00368">
    <property type="entry name" value="FADPNR"/>
</dbReference>
<evidence type="ECO:0000256" key="8">
    <source>
        <dbReference type="ARBA" id="ARBA00023157"/>
    </source>
</evidence>
<feature type="binding site" evidence="12">
    <location>
        <begin position="147"/>
        <end position="149"/>
    </location>
    <ligand>
        <name>FAD</name>
        <dbReference type="ChEBI" id="CHEBI:57692"/>
    </ligand>
</feature>
<evidence type="ECO:0000259" key="16">
    <source>
        <dbReference type="Pfam" id="PF07992"/>
    </source>
</evidence>
<dbReference type="SUPFAM" id="SSF51905">
    <property type="entry name" value="FAD/NAD(P)-binding domain"/>
    <property type="match status" value="2"/>
</dbReference>
<evidence type="ECO:0000256" key="4">
    <source>
        <dbReference type="ARBA" id="ARBA00022630"/>
    </source>
</evidence>
<sequence>MVVGEITQERDLIIIGGGPGGYNAAIRAAQLGLEVTLVEKADIGGVCLNKGCIPSKVYTHSASKLDDMKNFSSLGIETSKPMMHIDQLQEYKNSVVENLRKGVEALCKANKVEVLSGTASFLTEDKIGVEEGHNFDVYKFKHAIIATGSTPISPENISIDNTRVFNSHSIFDLKEIPEHLVVYGSDYIALEIAMSFHHFGAKVSFVLDEQKDSFEFDDSINRELQRILKKAKIKLYKKHELLAQSVTESEISLTLHNDKGDEVSVTGTHLFVSYKNQPNLNSLGIDRLKMEVNEDGFIITDNQARTSIGNIFAIGDVTEGKQLAVKAIKQGKVAAEAIAGQTPEVDLTFIPTVVHTTPPIATVGLTEAEAKEAGHNVKVSQFSLSGNGYATILGKKDGFAKIVTDQDTEVIVGVHVIGAGAVELITSGSIALEMVAREEDMTFPLYPHPSINEGLLEAVEALKGQAIHLPPTKQK</sequence>
<feature type="disulfide bond" description="Redox-active" evidence="13">
    <location>
        <begin position="47"/>
        <end position="52"/>
    </location>
</feature>
<evidence type="ECO:0000256" key="2">
    <source>
        <dbReference type="ARBA" id="ARBA00012608"/>
    </source>
</evidence>
<organism evidence="17 18">
    <name type="scientific">Lottiidibacillus patelloidae</name>
    <dbReference type="NCBI Taxonomy" id="2670334"/>
    <lineage>
        <taxon>Bacteria</taxon>
        <taxon>Bacillati</taxon>
        <taxon>Bacillota</taxon>
        <taxon>Bacilli</taxon>
        <taxon>Bacillales</taxon>
        <taxon>Bacillaceae</taxon>
        <taxon>Lottiidibacillus</taxon>
    </lineage>
</organism>
<dbReference type="InterPro" id="IPR012999">
    <property type="entry name" value="Pyr_OxRdtase_I_AS"/>
</dbReference>
<keyword evidence="12" id="KW-0547">Nucleotide-binding</keyword>
<reference evidence="18" key="1">
    <citation type="submission" date="2017-08" db="EMBL/GenBank/DDBJ databases">
        <authorList>
            <person name="Huang Z."/>
        </authorList>
    </citation>
    <scope>NUCLEOTIDE SEQUENCE [LARGE SCALE GENOMIC DNA]</scope>
    <source>
        <strain evidence="18">SA5d-4</strain>
    </source>
</reference>
<comment type="catalytic activity">
    <reaction evidence="10 14">
        <text>N(6)-[(R)-dihydrolipoyl]-L-lysyl-[protein] + NAD(+) = N(6)-[(R)-lipoyl]-L-lysyl-[protein] + NADH + H(+)</text>
        <dbReference type="Rhea" id="RHEA:15045"/>
        <dbReference type="Rhea" id="RHEA-COMP:10474"/>
        <dbReference type="Rhea" id="RHEA-COMP:10475"/>
        <dbReference type="ChEBI" id="CHEBI:15378"/>
        <dbReference type="ChEBI" id="CHEBI:57540"/>
        <dbReference type="ChEBI" id="CHEBI:57945"/>
        <dbReference type="ChEBI" id="CHEBI:83099"/>
        <dbReference type="ChEBI" id="CHEBI:83100"/>
        <dbReference type="EC" id="1.8.1.4"/>
    </reaction>
</comment>
<evidence type="ECO:0000256" key="6">
    <source>
        <dbReference type="ARBA" id="ARBA00023002"/>
    </source>
</evidence>
<accession>A0A263BX82</accession>
<comment type="caution">
    <text evidence="17">The sequence shown here is derived from an EMBL/GenBank/DDBJ whole genome shotgun (WGS) entry which is preliminary data.</text>
</comment>
<dbReference type="InterPro" id="IPR004099">
    <property type="entry name" value="Pyr_nucl-diS_OxRdtase_dimer"/>
</dbReference>
<feature type="domain" description="FAD/NAD(P)-binding" evidence="16">
    <location>
        <begin position="11"/>
        <end position="331"/>
    </location>
</feature>
<dbReference type="GO" id="GO:0006103">
    <property type="term" value="P:2-oxoglutarate metabolic process"/>
    <property type="evidence" value="ECO:0007669"/>
    <property type="project" value="TreeGrafter"/>
</dbReference>
<evidence type="ECO:0000256" key="9">
    <source>
        <dbReference type="ARBA" id="ARBA00023284"/>
    </source>
</evidence>
<keyword evidence="18" id="KW-1185">Reference proteome</keyword>
<dbReference type="EC" id="1.8.1.4" evidence="2 14"/>
<dbReference type="Gene3D" id="3.50.50.60">
    <property type="entry name" value="FAD/NAD(P)-binding domain"/>
    <property type="match status" value="2"/>
</dbReference>
<feature type="active site" description="Proton acceptor" evidence="11">
    <location>
        <position position="448"/>
    </location>
</feature>
<evidence type="ECO:0000256" key="1">
    <source>
        <dbReference type="ARBA" id="ARBA00007532"/>
    </source>
</evidence>
<dbReference type="PIRSF" id="PIRSF000350">
    <property type="entry name" value="Mercury_reductase_MerA"/>
    <property type="match status" value="1"/>
</dbReference>
<proteinExistence type="inferred from homology"/>
<keyword evidence="8" id="KW-1015">Disulfide bond</keyword>
<evidence type="ECO:0000256" key="13">
    <source>
        <dbReference type="PIRSR" id="PIRSR000350-4"/>
    </source>
</evidence>
<feature type="domain" description="Pyridine nucleotide-disulphide oxidoreductase dimerisation" evidence="15">
    <location>
        <begin position="350"/>
        <end position="458"/>
    </location>
</feature>
<gene>
    <name evidence="17" type="primary">lpdA</name>
    <name evidence="17" type="ORF">CIB95_01015</name>
</gene>
<dbReference type="GO" id="GO:0004148">
    <property type="term" value="F:dihydrolipoyl dehydrogenase (NADH) activity"/>
    <property type="evidence" value="ECO:0007669"/>
    <property type="project" value="UniProtKB-EC"/>
</dbReference>
<dbReference type="InterPro" id="IPR006258">
    <property type="entry name" value="Lipoamide_DH"/>
</dbReference>
<dbReference type="GO" id="GO:0050660">
    <property type="term" value="F:flavin adenine dinucleotide binding"/>
    <property type="evidence" value="ECO:0007669"/>
    <property type="project" value="InterPro"/>
</dbReference>
<dbReference type="PANTHER" id="PTHR22912:SF160">
    <property type="entry name" value="DIHYDROLIPOYL DEHYDROGENASE"/>
    <property type="match status" value="1"/>
</dbReference>
<dbReference type="EMBL" id="NPIA01000001">
    <property type="protein sequence ID" value="OZM58188.1"/>
    <property type="molecule type" value="Genomic_DNA"/>
</dbReference>